<protein>
    <submittedName>
        <fullName evidence="1">Uncharacterized protein</fullName>
    </submittedName>
</protein>
<dbReference type="Proteomes" id="UP000030751">
    <property type="component" value="Unassembled WGS sequence"/>
</dbReference>
<proteinExistence type="predicted"/>
<reference evidence="1" key="2">
    <citation type="submission" date="2012-05" db="EMBL/GenBank/DDBJ databases">
        <title>Annotation of the Genome Sequence of Fusarium oxysporum HDV247.</title>
        <authorList>
            <consortium name="The Broad Institute Genomics Platform"/>
            <person name="Ma L.-J."/>
            <person name="Corby-Kistler H."/>
            <person name="Broz K."/>
            <person name="Gale L.R."/>
            <person name="Jonkers W."/>
            <person name="O'Donnell K."/>
            <person name="Ploetz R."/>
            <person name="Steinberg C."/>
            <person name="Schwartz D.C."/>
            <person name="VanEtten H."/>
            <person name="Zhou S."/>
            <person name="Young S.K."/>
            <person name="Zeng Q."/>
            <person name="Gargeya S."/>
            <person name="Fitzgerald M."/>
            <person name="Abouelleil A."/>
            <person name="Alvarado L."/>
            <person name="Chapman S.B."/>
            <person name="Gainer-Dewar J."/>
            <person name="Goldberg J."/>
            <person name="Griggs A."/>
            <person name="Gujja S."/>
            <person name="Hansen M."/>
            <person name="Howarth C."/>
            <person name="Imamovic A."/>
            <person name="Ireland A."/>
            <person name="Larimer J."/>
            <person name="McCowan C."/>
            <person name="Murphy C."/>
            <person name="Pearson M."/>
            <person name="Poon T.W."/>
            <person name="Priest M."/>
            <person name="Roberts A."/>
            <person name="Saif S."/>
            <person name="Shea T."/>
            <person name="Sykes S."/>
            <person name="Wortman J."/>
            <person name="Nusbaum C."/>
            <person name="Birren B."/>
        </authorList>
    </citation>
    <scope>NUCLEOTIDE SEQUENCE</scope>
    <source>
        <strain evidence="1">HDV247</strain>
    </source>
</reference>
<reference evidence="1" key="1">
    <citation type="submission" date="2011-10" db="EMBL/GenBank/DDBJ databases">
        <title>The Genome Sequence of Fusarium oxysporum HDV247.</title>
        <authorList>
            <consortium name="The Broad Institute Genome Sequencing Platform"/>
            <person name="Ma L.-J."/>
            <person name="Gale L.R."/>
            <person name="Schwartz D.C."/>
            <person name="Zhou S."/>
            <person name="Corby-Kistler H."/>
            <person name="Young S.K."/>
            <person name="Zeng Q."/>
            <person name="Gargeya S."/>
            <person name="Fitzgerald M."/>
            <person name="Haas B."/>
            <person name="Abouelleil A."/>
            <person name="Alvarado L."/>
            <person name="Arachchi H.M."/>
            <person name="Berlin A."/>
            <person name="Brown A."/>
            <person name="Chapman S.B."/>
            <person name="Chen Z."/>
            <person name="Dunbar C."/>
            <person name="Freedman E."/>
            <person name="Gearin G."/>
            <person name="Goldberg J."/>
            <person name="Griggs A."/>
            <person name="Gujja S."/>
            <person name="Heiman D."/>
            <person name="Howarth C."/>
            <person name="Larson L."/>
            <person name="Lui A."/>
            <person name="MacDonald P.J.P."/>
            <person name="Montmayeur A."/>
            <person name="Murphy C."/>
            <person name="Neiman D."/>
            <person name="Pearson M."/>
            <person name="Priest M."/>
            <person name="Roberts A."/>
            <person name="Saif S."/>
            <person name="Shea T."/>
            <person name="Shenoy N."/>
            <person name="Sisk P."/>
            <person name="Stolte C."/>
            <person name="Sykes S."/>
            <person name="Wortman J."/>
            <person name="Nusbaum C."/>
            <person name="Birren B."/>
        </authorList>
    </citation>
    <scope>NUCLEOTIDE SEQUENCE [LARGE SCALE GENOMIC DNA]</scope>
    <source>
        <strain evidence="1">HDV247</strain>
    </source>
</reference>
<organism evidence="1">
    <name type="scientific">Fusarium oxysporum f. sp. pisi HDV247</name>
    <dbReference type="NCBI Taxonomy" id="1080344"/>
    <lineage>
        <taxon>Eukaryota</taxon>
        <taxon>Fungi</taxon>
        <taxon>Dikarya</taxon>
        <taxon>Ascomycota</taxon>
        <taxon>Pezizomycotina</taxon>
        <taxon>Sordariomycetes</taxon>
        <taxon>Hypocreomycetidae</taxon>
        <taxon>Hypocreales</taxon>
        <taxon>Nectriaceae</taxon>
        <taxon>Fusarium</taxon>
        <taxon>Fusarium oxysporum species complex</taxon>
    </lineage>
</organism>
<name>W9N9L2_FUSOX</name>
<dbReference type="HOGENOM" id="CLU_2704865_0_0_1"/>
<dbReference type="AlphaFoldDB" id="W9N9L2"/>
<gene>
    <name evidence="1" type="ORF">FOVG_19077</name>
</gene>
<sequence length="73" mass="7825">MLPICGDRESAPGSWEVGLERAHGPNILVLTQAPERSEREGARAAKVGNGPITRGNWYSRLEKGMAPGIAPLM</sequence>
<evidence type="ECO:0000313" key="1">
    <source>
        <dbReference type="EMBL" id="EXA29438.1"/>
    </source>
</evidence>
<accession>W9N9L2</accession>
<dbReference type="EMBL" id="JH651113">
    <property type="protein sequence ID" value="EXA29438.1"/>
    <property type="molecule type" value="Genomic_DNA"/>
</dbReference>